<evidence type="ECO:0000256" key="6">
    <source>
        <dbReference type="ARBA" id="ARBA00023319"/>
    </source>
</evidence>
<protein>
    <recommendedName>
        <fullName evidence="9">Ig-like domain-containing protein</fullName>
    </recommendedName>
</protein>
<accession>A0A2G9SBC6</accession>
<dbReference type="SMART" id="SM00406">
    <property type="entry name" value="IGv"/>
    <property type="match status" value="1"/>
</dbReference>
<feature type="chain" id="PRO_5013903482" description="Ig-like domain-containing protein" evidence="8">
    <location>
        <begin position="25"/>
        <end position="285"/>
    </location>
</feature>
<dbReference type="InterPro" id="IPR007110">
    <property type="entry name" value="Ig-like_dom"/>
</dbReference>
<evidence type="ECO:0000256" key="3">
    <source>
        <dbReference type="ARBA" id="ARBA00022729"/>
    </source>
</evidence>
<feature type="signal peptide" evidence="8">
    <location>
        <begin position="1"/>
        <end position="24"/>
    </location>
</feature>
<sequence length="285" mass="32092">MTPITVAAAFKVTIILLEVQTTVSEIFKVLSPDTPIIVSLGETAVLPCYLSPSTNAEDMMVRWFRSKFSFTVHLYQNRKNIGLQIPKYQNRTSFNTSLIADGKVSLSIHSIAPSDEGSYTCLFQSLSFYDAADLELKVSALGSGPTIFIEEHQDGHLRAVCKSYGWYPKPVVYWKDENEHIIHPLTVAQSQNALSLFDVEMILALDSKSNRRLSCVIRHGFLEQELKSTIQIADSMFLRVSRCVISRILMGTSFILIFLATVLLAFYTCFMQQKKIGKLMNENSK</sequence>
<dbReference type="Proteomes" id="UP000228934">
    <property type="component" value="Unassembled WGS sequence"/>
</dbReference>
<keyword evidence="2 7" id="KW-0812">Transmembrane</keyword>
<keyword evidence="4 7" id="KW-1133">Transmembrane helix</keyword>
<dbReference type="EMBL" id="KV926875">
    <property type="protein sequence ID" value="PIO37489.1"/>
    <property type="molecule type" value="Genomic_DNA"/>
</dbReference>
<dbReference type="AlphaFoldDB" id="A0A2G9SBC6"/>
<gene>
    <name evidence="10" type="ORF">AB205_0168880</name>
</gene>
<dbReference type="InterPro" id="IPR013783">
    <property type="entry name" value="Ig-like_fold"/>
</dbReference>
<feature type="domain" description="Ig-like" evidence="9">
    <location>
        <begin position="24"/>
        <end position="139"/>
    </location>
</feature>
<reference evidence="11" key="1">
    <citation type="journal article" date="2017" name="Nat. Commun.">
        <title>The North American bullfrog draft genome provides insight into hormonal regulation of long noncoding RNA.</title>
        <authorList>
            <person name="Hammond S.A."/>
            <person name="Warren R.L."/>
            <person name="Vandervalk B.P."/>
            <person name="Kucuk E."/>
            <person name="Khan H."/>
            <person name="Gibb E.A."/>
            <person name="Pandoh P."/>
            <person name="Kirk H."/>
            <person name="Zhao Y."/>
            <person name="Jones M."/>
            <person name="Mungall A.J."/>
            <person name="Coope R."/>
            <person name="Pleasance S."/>
            <person name="Moore R.A."/>
            <person name="Holt R.A."/>
            <person name="Round J.M."/>
            <person name="Ohora S."/>
            <person name="Walle B.V."/>
            <person name="Veldhoen N."/>
            <person name="Helbing C.C."/>
            <person name="Birol I."/>
        </authorList>
    </citation>
    <scope>NUCLEOTIDE SEQUENCE [LARGE SCALE GENOMIC DNA]</scope>
</reference>
<dbReference type="Pfam" id="PF22705">
    <property type="entry name" value="C2-set_3"/>
    <property type="match status" value="1"/>
</dbReference>
<comment type="subcellular location">
    <subcellularLocation>
        <location evidence="1">Membrane</location>
    </subcellularLocation>
</comment>
<organism evidence="10 11">
    <name type="scientific">Aquarana catesbeiana</name>
    <name type="common">American bullfrog</name>
    <name type="synonym">Rana catesbeiana</name>
    <dbReference type="NCBI Taxonomy" id="8400"/>
    <lineage>
        <taxon>Eukaryota</taxon>
        <taxon>Metazoa</taxon>
        <taxon>Chordata</taxon>
        <taxon>Craniata</taxon>
        <taxon>Vertebrata</taxon>
        <taxon>Euteleostomi</taxon>
        <taxon>Amphibia</taxon>
        <taxon>Batrachia</taxon>
        <taxon>Anura</taxon>
        <taxon>Neobatrachia</taxon>
        <taxon>Ranoidea</taxon>
        <taxon>Ranidae</taxon>
        <taxon>Aquarana</taxon>
    </lineage>
</organism>
<dbReference type="Gene3D" id="2.60.40.10">
    <property type="entry name" value="Immunoglobulins"/>
    <property type="match status" value="2"/>
</dbReference>
<dbReference type="GO" id="GO:0009897">
    <property type="term" value="C:external side of plasma membrane"/>
    <property type="evidence" value="ECO:0007669"/>
    <property type="project" value="TreeGrafter"/>
</dbReference>
<dbReference type="PANTHER" id="PTHR24100:SF149">
    <property type="entry name" value="BG-LIKE ANTIGEN 1-RELATED"/>
    <property type="match status" value="1"/>
</dbReference>
<dbReference type="OrthoDB" id="9049620at2759"/>
<feature type="domain" description="Ig-like" evidence="9">
    <location>
        <begin position="145"/>
        <end position="231"/>
    </location>
</feature>
<evidence type="ECO:0000256" key="2">
    <source>
        <dbReference type="ARBA" id="ARBA00022692"/>
    </source>
</evidence>
<dbReference type="FunFam" id="2.60.40.10:FF:000208">
    <property type="entry name" value="Butyrophilin subfamily 1 member A1"/>
    <property type="match status" value="1"/>
</dbReference>
<dbReference type="SMART" id="SM00409">
    <property type="entry name" value="IG"/>
    <property type="match status" value="1"/>
</dbReference>
<dbReference type="InterPro" id="IPR050504">
    <property type="entry name" value="IgSF_BTN/MOG"/>
</dbReference>
<evidence type="ECO:0000313" key="11">
    <source>
        <dbReference type="Proteomes" id="UP000228934"/>
    </source>
</evidence>
<keyword evidence="11" id="KW-1185">Reference proteome</keyword>
<dbReference type="SUPFAM" id="SSF48726">
    <property type="entry name" value="Immunoglobulin"/>
    <property type="match status" value="2"/>
</dbReference>
<evidence type="ECO:0000256" key="8">
    <source>
        <dbReference type="SAM" id="SignalP"/>
    </source>
</evidence>
<evidence type="ECO:0000256" key="7">
    <source>
        <dbReference type="SAM" id="Phobius"/>
    </source>
</evidence>
<dbReference type="PROSITE" id="PS50835">
    <property type="entry name" value="IG_LIKE"/>
    <property type="match status" value="2"/>
</dbReference>
<dbReference type="InterPro" id="IPR013106">
    <property type="entry name" value="Ig_V-set"/>
</dbReference>
<evidence type="ECO:0000259" key="9">
    <source>
        <dbReference type="PROSITE" id="PS50835"/>
    </source>
</evidence>
<name>A0A2G9SBC6_AQUCT</name>
<dbReference type="GO" id="GO:0005102">
    <property type="term" value="F:signaling receptor binding"/>
    <property type="evidence" value="ECO:0007669"/>
    <property type="project" value="TreeGrafter"/>
</dbReference>
<dbReference type="InterPro" id="IPR036179">
    <property type="entry name" value="Ig-like_dom_sf"/>
</dbReference>
<dbReference type="FunFam" id="2.60.40.10:FF:000088">
    <property type="entry name" value="Butyrophilin subfamily 1 member A1"/>
    <property type="match status" value="1"/>
</dbReference>
<evidence type="ECO:0000256" key="5">
    <source>
        <dbReference type="ARBA" id="ARBA00023136"/>
    </source>
</evidence>
<evidence type="ECO:0000313" key="10">
    <source>
        <dbReference type="EMBL" id="PIO37489.1"/>
    </source>
</evidence>
<dbReference type="Pfam" id="PF07686">
    <property type="entry name" value="V-set"/>
    <property type="match status" value="1"/>
</dbReference>
<proteinExistence type="predicted"/>
<dbReference type="GO" id="GO:0050852">
    <property type="term" value="P:T cell receptor signaling pathway"/>
    <property type="evidence" value="ECO:0007669"/>
    <property type="project" value="TreeGrafter"/>
</dbReference>
<dbReference type="GO" id="GO:0001817">
    <property type="term" value="P:regulation of cytokine production"/>
    <property type="evidence" value="ECO:0007669"/>
    <property type="project" value="TreeGrafter"/>
</dbReference>
<dbReference type="InterPro" id="IPR053896">
    <property type="entry name" value="BTN3A2-like_Ig-C"/>
</dbReference>
<dbReference type="PANTHER" id="PTHR24100">
    <property type="entry name" value="BUTYROPHILIN"/>
    <property type="match status" value="1"/>
</dbReference>
<dbReference type="CDD" id="cd05713">
    <property type="entry name" value="IgV_MOG_like"/>
    <property type="match status" value="1"/>
</dbReference>
<keyword evidence="5 7" id="KW-0472">Membrane</keyword>
<keyword evidence="3 8" id="KW-0732">Signal</keyword>
<dbReference type="InterPro" id="IPR003599">
    <property type="entry name" value="Ig_sub"/>
</dbReference>
<keyword evidence="6" id="KW-0393">Immunoglobulin domain</keyword>
<evidence type="ECO:0000256" key="1">
    <source>
        <dbReference type="ARBA" id="ARBA00004370"/>
    </source>
</evidence>
<evidence type="ECO:0000256" key="4">
    <source>
        <dbReference type="ARBA" id="ARBA00022989"/>
    </source>
</evidence>
<feature type="transmembrane region" description="Helical" evidence="7">
    <location>
        <begin position="248"/>
        <end position="270"/>
    </location>
</feature>